<evidence type="ECO:0000259" key="6">
    <source>
        <dbReference type="PROSITE" id="PS50977"/>
    </source>
</evidence>
<gene>
    <name evidence="7" type="ORF">HOP40_32875</name>
</gene>
<dbReference type="InterPro" id="IPR050109">
    <property type="entry name" value="HTH-type_TetR-like_transc_reg"/>
</dbReference>
<feature type="DNA-binding region" description="H-T-H motif" evidence="4">
    <location>
        <begin position="44"/>
        <end position="63"/>
    </location>
</feature>
<name>A0A6M6JTT6_9PSEU</name>
<dbReference type="GO" id="GO:0000976">
    <property type="term" value="F:transcription cis-regulatory region binding"/>
    <property type="evidence" value="ECO:0007669"/>
    <property type="project" value="TreeGrafter"/>
</dbReference>
<evidence type="ECO:0000256" key="2">
    <source>
        <dbReference type="ARBA" id="ARBA00023125"/>
    </source>
</evidence>
<feature type="coiled-coil region" evidence="5">
    <location>
        <begin position="133"/>
        <end position="160"/>
    </location>
</feature>
<dbReference type="GO" id="GO:0003700">
    <property type="term" value="F:DNA-binding transcription factor activity"/>
    <property type="evidence" value="ECO:0007669"/>
    <property type="project" value="TreeGrafter"/>
</dbReference>
<evidence type="ECO:0000256" key="3">
    <source>
        <dbReference type="ARBA" id="ARBA00023163"/>
    </source>
</evidence>
<dbReference type="PROSITE" id="PS01081">
    <property type="entry name" value="HTH_TETR_1"/>
    <property type="match status" value="1"/>
</dbReference>
<organism evidence="7 8">
    <name type="scientific">Pseudonocardia broussonetiae</name>
    <dbReference type="NCBI Taxonomy" id="2736640"/>
    <lineage>
        <taxon>Bacteria</taxon>
        <taxon>Bacillati</taxon>
        <taxon>Actinomycetota</taxon>
        <taxon>Actinomycetes</taxon>
        <taxon>Pseudonocardiales</taxon>
        <taxon>Pseudonocardiaceae</taxon>
        <taxon>Pseudonocardia</taxon>
    </lineage>
</organism>
<evidence type="ECO:0000313" key="8">
    <source>
        <dbReference type="Proteomes" id="UP000505377"/>
    </source>
</evidence>
<dbReference type="Gene3D" id="1.10.357.10">
    <property type="entry name" value="Tetracycline Repressor, domain 2"/>
    <property type="match status" value="1"/>
</dbReference>
<dbReference type="PRINTS" id="PR00455">
    <property type="entry name" value="HTHTETR"/>
</dbReference>
<keyword evidence="8" id="KW-1185">Reference proteome</keyword>
<keyword evidence="1" id="KW-0805">Transcription regulation</keyword>
<evidence type="ECO:0000256" key="4">
    <source>
        <dbReference type="PROSITE-ProRule" id="PRU00335"/>
    </source>
</evidence>
<dbReference type="AlphaFoldDB" id="A0A6M6JTT6"/>
<keyword evidence="3" id="KW-0804">Transcription</keyword>
<dbReference type="SUPFAM" id="SSF48498">
    <property type="entry name" value="Tetracyclin repressor-like, C-terminal domain"/>
    <property type="match status" value="1"/>
</dbReference>
<reference evidence="7 8" key="1">
    <citation type="submission" date="2020-05" db="EMBL/GenBank/DDBJ databases">
        <authorList>
            <person name="Mo P."/>
        </authorList>
    </citation>
    <scope>NUCLEOTIDE SEQUENCE [LARGE SCALE GENOMIC DNA]</scope>
    <source>
        <strain evidence="7 8">Gen01</strain>
    </source>
</reference>
<dbReference type="PANTHER" id="PTHR30055">
    <property type="entry name" value="HTH-TYPE TRANSCRIPTIONAL REGULATOR RUTR"/>
    <property type="match status" value="1"/>
</dbReference>
<dbReference type="KEGG" id="pbro:HOP40_32875"/>
<sequence length="208" mass="23816">MPPPVADEQPGLLTVREEQRLLTRRRIVAAARRVFEENGYGRASIGDVTKAAGVNRATFYLHFTNKAAVFNEVYAEVREKQTSRYWAMLDEGLAEGGAEALRAVLDKALTWWEEQAALLPAIHEAMASDLEVAARWKDQLDELAAELHEYLAQFPEEEREGRRLRVQLMVMQLDQLCFRAIVQEVFTIDRDVLLDVVCDLWMDALQLR</sequence>
<proteinExistence type="predicted"/>
<dbReference type="InterPro" id="IPR023772">
    <property type="entry name" value="DNA-bd_HTH_TetR-type_CS"/>
</dbReference>
<dbReference type="RefSeq" id="WP_172166936.1">
    <property type="nucleotide sequence ID" value="NZ_CP053564.1"/>
</dbReference>
<dbReference type="EMBL" id="CP053564">
    <property type="protein sequence ID" value="QJY49972.1"/>
    <property type="molecule type" value="Genomic_DNA"/>
</dbReference>
<dbReference type="InterPro" id="IPR009057">
    <property type="entry name" value="Homeodomain-like_sf"/>
</dbReference>
<dbReference type="PROSITE" id="PS50977">
    <property type="entry name" value="HTH_TETR_2"/>
    <property type="match status" value="1"/>
</dbReference>
<feature type="domain" description="HTH tetR-type" evidence="6">
    <location>
        <begin position="21"/>
        <end position="81"/>
    </location>
</feature>
<accession>A0A6M6JTT6</accession>
<dbReference type="InterPro" id="IPR001647">
    <property type="entry name" value="HTH_TetR"/>
</dbReference>
<dbReference type="PANTHER" id="PTHR30055:SF234">
    <property type="entry name" value="HTH-TYPE TRANSCRIPTIONAL REGULATOR BETI"/>
    <property type="match status" value="1"/>
</dbReference>
<keyword evidence="2 4" id="KW-0238">DNA-binding</keyword>
<dbReference type="Gene3D" id="1.10.10.60">
    <property type="entry name" value="Homeodomain-like"/>
    <property type="match status" value="1"/>
</dbReference>
<dbReference type="InterPro" id="IPR036271">
    <property type="entry name" value="Tet_transcr_reg_TetR-rel_C_sf"/>
</dbReference>
<evidence type="ECO:0000256" key="1">
    <source>
        <dbReference type="ARBA" id="ARBA00023015"/>
    </source>
</evidence>
<keyword evidence="5" id="KW-0175">Coiled coil</keyword>
<evidence type="ECO:0000256" key="5">
    <source>
        <dbReference type="SAM" id="Coils"/>
    </source>
</evidence>
<dbReference type="Proteomes" id="UP000505377">
    <property type="component" value="Chromosome"/>
</dbReference>
<evidence type="ECO:0000313" key="7">
    <source>
        <dbReference type="EMBL" id="QJY49972.1"/>
    </source>
</evidence>
<dbReference type="SUPFAM" id="SSF46689">
    <property type="entry name" value="Homeodomain-like"/>
    <property type="match status" value="1"/>
</dbReference>
<dbReference type="Pfam" id="PF00440">
    <property type="entry name" value="TetR_N"/>
    <property type="match status" value="1"/>
</dbReference>
<protein>
    <submittedName>
        <fullName evidence="7">TetR/AcrR family transcriptional regulator</fullName>
    </submittedName>
</protein>